<keyword evidence="1 8" id="KW-0004">4Fe-4S</keyword>
<evidence type="ECO:0000256" key="1">
    <source>
        <dbReference type="ARBA" id="ARBA00022485"/>
    </source>
</evidence>
<dbReference type="CDD" id="cd01335">
    <property type="entry name" value="Radical_SAM"/>
    <property type="match status" value="1"/>
</dbReference>
<dbReference type="OrthoDB" id="7980at2157"/>
<dbReference type="GO" id="GO:0000287">
    <property type="term" value="F:magnesium ion binding"/>
    <property type="evidence" value="ECO:0007669"/>
    <property type="project" value="UniProtKB-UniRule"/>
</dbReference>
<comment type="subunit">
    <text evidence="8">Homodimer.</text>
</comment>
<feature type="domain" description="Radical SAM core" evidence="9">
    <location>
        <begin position="18"/>
        <end position="232"/>
    </location>
</feature>
<dbReference type="UniPathway" id="UPA00391"/>
<comment type="pathway">
    <text evidence="8">Purine metabolism; 7-cyano-7-deazaguanine biosynthesis.</text>
</comment>
<feature type="binding site" evidence="8">
    <location>
        <position position="31"/>
    </location>
    <ligand>
        <name>[4Fe-4S] cluster</name>
        <dbReference type="ChEBI" id="CHEBI:49883"/>
        <note>4Fe-4S-S-AdoMet</note>
    </ligand>
</feature>
<dbReference type="AlphaFoldDB" id="A0A2U1S6M4"/>
<reference evidence="10 11" key="1">
    <citation type="submission" date="2017-03" db="EMBL/GenBank/DDBJ databases">
        <title>Genome sequence of Methanobrevibacter wosei.</title>
        <authorList>
            <person name="Poehlein A."/>
            <person name="Seedorf H."/>
            <person name="Daniel R."/>
        </authorList>
    </citation>
    <scope>NUCLEOTIDE SEQUENCE [LARGE SCALE GENOMIC DNA]</scope>
    <source>
        <strain evidence="10 11">DSM 11979</strain>
    </source>
</reference>
<evidence type="ECO:0000256" key="3">
    <source>
        <dbReference type="ARBA" id="ARBA00022723"/>
    </source>
</evidence>
<dbReference type="InterPro" id="IPR007197">
    <property type="entry name" value="rSAM"/>
</dbReference>
<evidence type="ECO:0000256" key="4">
    <source>
        <dbReference type="ARBA" id="ARBA00022842"/>
    </source>
</evidence>
<comment type="catalytic activity">
    <reaction evidence="8">
        <text>6-carboxy-5,6,7,8-tetrahydropterin + H(+) = 7-carboxy-7-carbaguanine + NH4(+)</text>
        <dbReference type="Rhea" id="RHEA:27974"/>
        <dbReference type="ChEBI" id="CHEBI:15378"/>
        <dbReference type="ChEBI" id="CHEBI:28938"/>
        <dbReference type="ChEBI" id="CHEBI:61032"/>
        <dbReference type="ChEBI" id="CHEBI:61036"/>
        <dbReference type="EC" id="4.3.99.3"/>
    </reaction>
</comment>
<dbReference type="InterPro" id="IPR058240">
    <property type="entry name" value="rSAM_sf"/>
</dbReference>
<dbReference type="PANTHER" id="PTHR42836:SF1">
    <property type="entry name" value="7-CARBOXY-7-DEAZAGUANINE SYNTHASE"/>
    <property type="match status" value="1"/>
</dbReference>
<feature type="binding site" evidence="8">
    <location>
        <position position="40"/>
    </location>
    <ligand>
        <name>Mg(2+)</name>
        <dbReference type="ChEBI" id="CHEBI:18420"/>
    </ligand>
</feature>
<dbReference type="InterPro" id="IPR013785">
    <property type="entry name" value="Aldolase_TIM"/>
</dbReference>
<dbReference type="Pfam" id="PF04055">
    <property type="entry name" value="Radical_SAM"/>
    <property type="match status" value="1"/>
</dbReference>
<organism evidence="10 11">
    <name type="scientific">Methanobrevibacter woesei</name>
    <dbReference type="NCBI Taxonomy" id="190976"/>
    <lineage>
        <taxon>Archaea</taxon>
        <taxon>Methanobacteriati</taxon>
        <taxon>Methanobacteriota</taxon>
        <taxon>Methanomada group</taxon>
        <taxon>Methanobacteria</taxon>
        <taxon>Methanobacteriales</taxon>
        <taxon>Methanobacteriaceae</taxon>
        <taxon>Methanobrevibacter</taxon>
    </lineage>
</organism>
<feature type="binding site" evidence="8">
    <location>
        <position position="75"/>
    </location>
    <ligand>
        <name>substrate</name>
    </ligand>
</feature>
<dbReference type="SFLD" id="SFLDS00029">
    <property type="entry name" value="Radical_SAM"/>
    <property type="match status" value="1"/>
</dbReference>
<comment type="function">
    <text evidence="8">Catalyzes the complex heterocyclic radical-mediated conversion of 6-carboxy-5,6,7,8-tetrahydropterin (CPH4) to 7-carboxy-7-deazaguanine (CDG), a step common to the biosynthetic pathways of all 7-deazapurine-containing compounds.</text>
</comment>
<feature type="binding site" evidence="8">
    <location>
        <position position="38"/>
    </location>
    <ligand>
        <name>[4Fe-4S] cluster</name>
        <dbReference type="ChEBI" id="CHEBI:49883"/>
        <note>4Fe-4S-S-AdoMet</note>
    </ligand>
</feature>
<keyword evidence="4 8" id="KW-0460">Magnesium</keyword>
<evidence type="ECO:0000256" key="8">
    <source>
        <dbReference type="HAMAP-Rule" id="MF_00917"/>
    </source>
</evidence>
<keyword evidence="2 8" id="KW-0949">S-adenosyl-L-methionine</keyword>
<comment type="similarity">
    <text evidence="8">Belongs to the radical SAM superfamily. 7-carboxy-7-deazaguanine synthase family.</text>
</comment>
<evidence type="ECO:0000313" key="10">
    <source>
        <dbReference type="EMBL" id="PWB85776.1"/>
    </source>
</evidence>
<comment type="caution">
    <text evidence="8">Lacks conserved residue(s) required for the propagation of feature annotation.</text>
</comment>
<feature type="binding site" evidence="8">
    <location>
        <position position="77"/>
    </location>
    <ligand>
        <name>S-adenosyl-L-methionine</name>
        <dbReference type="ChEBI" id="CHEBI:59789"/>
    </ligand>
</feature>
<evidence type="ECO:0000259" key="9">
    <source>
        <dbReference type="PROSITE" id="PS51918"/>
    </source>
</evidence>
<dbReference type="EC" id="4.3.99.3" evidence="8"/>
<protein>
    <recommendedName>
        <fullName evidence="8">7-carboxy-7-deazaguanine synthase</fullName>
        <shortName evidence="8">CDG synthase</shortName>
        <ecNumber evidence="8">4.3.99.3</ecNumber>
    </recommendedName>
    <alternativeName>
        <fullName evidence="8">Archaeosine biosynthesis protein QueE</fullName>
    </alternativeName>
</protein>
<dbReference type="GO" id="GO:0016840">
    <property type="term" value="F:carbon-nitrogen lyase activity"/>
    <property type="evidence" value="ECO:0007669"/>
    <property type="project" value="UniProtKB-UniRule"/>
</dbReference>
<keyword evidence="6 8" id="KW-0411">Iron-sulfur</keyword>
<dbReference type="EMBL" id="MZGU01000004">
    <property type="protein sequence ID" value="PWB85776.1"/>
    <property type="molecule type" value="Genomic_DNA"/>
</dbReference>
<dbReference type="PROSITE" id="PS51918">
    <property type="entry name" value="RADICAL_SAM"/>
    <property type="match status" value="1"/>
</dbReference>
<dbReference type="HAMAP" id="MF_00917">
    <property type="entry name" value="QueE"/>
    <property type="match status" value="1"/>
</dbReference>
<comment type="cofactor">
    <cofactor evidence="8">
        <name>S-adenosyl-L-methionine</name>
        <dbReference type="ChEBI" id="CHEBI:59789"/>
    </cofactor>
    <text evidence="8">Binds 1 S-adenosyl-L-methionine per subunit.</text>
</comment>
<dbReference type="Proteomes" id="UP000245577">
    <property type="component" value="Unassembled WGS sequence"/>
</dbReference>
<dbReference type="PANTHER" id="PTHR42836">
    <property type="entry name" value="7-CARBOXY-7-DEAZAGUANINE SYNTHASE"/>
    <property type="match status" value="1"/>
</dbReference>
<comment type="cofactor">
    <cofactor evidence="8">
        <name>[4Fe-4S] cluster</name>
        <dbReference type="ChEBI" id="CHEBI:49883"/>
    </cofactor>
    <text evidence="8">Binds 1 [4Fe-4S] cluster. The cluster is coordinated with 3 cysteines and an exchangeable S-adenosyl-L-methionine.</text>
</comment>
<keyword evidence="11" id="KW-1185">Reference proteome</keyword>
<feature type="binding site" evidence="8">
    <location>
        <begin position="37"/>
        <end position="39"/>
    </location>
    <ligand>
        <name>S-adenosyl-L-methionine</name>
        <dbReference type="ChEBI" id="CHEBI:59789"/>
    </ligand>
</feature>
<dbReference type="GO" id="GO:1904047">
    <property type="term" value="F:S-adenosyl-L-methionine binding"/>
    <property type="evidence" value="ECO:0007669"/>
    <property type="project" value="UniProtKB-UniRule"/>
</dbReference>
<dbReference type="PIRSF" id="PIRSF000370">
    <property type="entry name" value="QueE"/>
    <property type="match status" value="1"/>
</dbReference>
<dbReference type="SUPFAM" id="SSF102114">
    <property type="entry name" value="Radical SAM enzymes"/>
    <property type="match status" value="1"/>
</dbReference>
<keyword evidence="3 8" id="KW-0479">Metal-binding</keyword>
<dbReference type="RefSeq" id="WP_116669427.1">
    <property type="nucleotide sequence ID" value="NZ_CASEFK010000019.1"/>
</dbReference>
<keyword evidence="7 8" id="KW-0456">Lyase</keyword>
<keyword evidence="5 8" id="KW-0408">Iron</keyword>
<proteinExistence type="inferred from homology"/>
<evidence type="ECO:0000256" key="7">
    <source>
        <dbReference type="ARBA" id="ARBA00023239"/>
    </source>
</evidence>
<evidence type="ECO:0000256" key="2">
    <source>
        <dbReference type="ARBA" id="ARBA00022691"/>
    </source>
</evidence>
<dbReference type="InterPro" id="IPR024924">
    <property type="entry name" value="7-CO-7-deazaguanine_synth-like"/>
</dbReference>
<sequence>MKAPIIEIFSSFQGEGLFIGQRQIFVRFAGCNLNCSYCDTGDSKSEKSGKLMTVDEVVDSINEIITPDCHVVSFTGGEPSLYPDFINEVSKQIDLDILLETNGTLPNNISMIEKLDIVSLDIKLPEHFDGDYDESILINEIKSLNLLMANDITVYCKLVALPSTKINTFREVIEKLSKNISNKNRLQIIIQPSSPLKDWVNSNSHLFEFSEIVGQYFEVSTIPQMHKILNIE</sequence>
<comment type="caution">
    <text evidence="10">The sequence shown here is derived from an EMBL/GenBank/DDBJ whole genome shotgun (WGS) entry which is preliminary data.</text>
</comment>
<dbReference type="GO" id="GO:0051539">
    <property type="term" value="F:4 iron, 4 sulfur cluster binding"/>
    <property type="evidence" value="ECO:0007669"/>
    <property type="project" value="UniProtKB-UniRule"/>
</dbReference>
<name>A0A2U1S6M4_9EURY</name>
<gene>
    <name evidence="8 10" type="primary">queE</name>
    <name evidence="10" type="ORF">MBBWO_06220</name>
</gene>
<accession>A0A2U1S6M4</accession>
<evidence type="ECO:0000313" key="11">
    <source>
        <dbReference type="Proteomes" id="UP000245577"/>
    </source>
</evidence>
<feature type="binding site" evidence="8">
    <location>
        <position position="27"/>
    </location>
    <ligand>
        <name>substrate</name>
    </ligand>
</feature>
<feature type="binding site" evidence="8">
    <location>
        <begin position="12"/>
        <end position="14"/>
    </location>
    <ligand>
        <name>substrate</name>
    </ligand>
</feature>
<comment type="cofactor">
    <cofactor evidence="8">
        <name>Mg(2+)</name>
        <dbReference type="ChEBI" id="CHEBI:18420"/>
    </cofactor>
</comment>
<evidence type="ECO:0000256" key="6">
    <source>
        <dbReference type="ARBA" id="ARBA00023014"/>
    </source>
</evidence>
<dbReference type="Gene3D" id="3.20.20.70">
    <property type="entry name" value="Aldolase class I"/>
    <property type="match status" value="1"/>
</dbReference>
<evidence type="ECO:0000256" key="5">
    <source>
        <dbReference type="ARBA" id="ARBA00023004"/>
    </source>
</evidence>
<feature type="binding site" evidence="8">
    <location>
        <position position="35"/>
    </location>
    <ligand>
        <name>[4Fe-4S] cluster</name>
        <dbReference type="ChEBI" id="CHEBI:49883"/>
        <note>4Fe-4S-S-AdoMet</note>
    </ligand>
</feature>